<feature type="binding site" evidence="9">
    <location>
        <position position="49"/>
    </location>
    <ligand>
        <name>ATP</name>
        <dbReference type="ChEBI" id="CHEBI:30616"/>
    </ligand>
</feature>
<dbReference type="InterPro" id="IPR000719">
    <property type="entry name" value="Prot_kinase_dom"/>
</dbReference>
<dbReference type="InterPro" id="IPR003646">
    <property type="entry name" value="SH3-like_bac-type"/>
</dbReference>
<feature type="region of interest" description="Disordered" evidence="10">
    <location>
        <begin position="495"/>
        <end position="523"/>
    </location>
</feature>
<evidence type="ECO:0000256" key="6">
    <source>
        <dbReference type="ARBA" id="ARBA00022840"/>
    </source>
</evidence>
<dbReference type="GO" id="GO:0004674">
    <property type="term" value="F:protein serine/threonine kinase activity"/>
    <property type="evidence" value="ECO:0007669"/>
    <property type="project" value="UniProtKB-KW"/>
</dbReference>
<feature type="domain" description="SH3b" evidence="12">
    <location>
        <begin position="504"/>
        <end position="574"/>
    </location>
</feature>
<dbReference type="EC" id="2.7.11.1" evidence="1"/>
<dbReference type="PANTHER" id="PTHR24363">
    <property type="entry name" value="SERINE/THREONINE PROTEIN KINASE"/>
    <property type="match status" value="1"/>
</dbReference>
<feature type="compositionally biased region" description="Low complexity" evidence="10">
    <location>
        <begin position="369"/>
        <end position="405"/>
    </location>
</feature>
<dbReference type="PROSITE" id="PS00108">
    <property type="entry name" value="PROTEIN_KINASE_ST"/>
    <property type="match status" value="1"/>
</dbReference>
<dbReference type="Pfam" id="PF00069">
    <property type="entry name" value="Pkinase"/>
    <property type="match status" value="1"/>
</dbReference>
<dbReference type="GO" id="GO:0005524">
    <property type="term" value="F:ATP binding"/>
    <property type="evidence" value="ECO:0007669"/>
    <property type="project" value="UniProtKB-UniRule"/>
</dbReference>
<evidence type="ECO:0000256" key="3">
    <source>
        <dbReference type="ARBA" id="ARBA00022679"/>
    </source>
</evidence>
<dbReference type="Gene3D" id="2.30.30.40">
    <property type="entry name" value="SH3 Domains"/>
    <property type="match status" value="2"/>
</dbReference>
<evidence type="ECO:0000256" key="8">
    <source>
        <dbReference type="ARBA" id="ARBA00048679"/>
    </source>
</evidence>
<keyword evidence="3" id="KW-0808">Transferase</keyword>
<dbReference type="SMART" id="SM00220">
    <property type="entry name" value="S_TKc"/>
    <property type="match status" value="1"/>
</dbReference>
<dbReference type="AlphaFoldDB" id="A0A1Z4J981"/>
<evidence type="ECO:0000256" key="2">
    <source>
        <dbReference type="ARBA" id="ARBA00022527"/>
    </source>
</evidence>
<dbReference type="SUPFAM" id="SSF56112">
    <property type="entry name" value="Protein kinase-like (PK-like)"/>
    <property type="match status" value="1"/>
</dbReference>
<dbReference type="Gene3D" id="1.10.510.10">
    <property type="entry name" value="Transferase(Phosphotransferase) domain 1"/>
    <property type="match status" value="1"/>
</dbReference>
<feature type="domain" description="SH3b" evidence="12">
    <location>
        <begin position="417"/>
        <end position="487"/>
    </location>
</feature>
<feature type="region of interest" description="Disordered" evidence="10">
    <location>
        <begin position="364"/>
        <end position="405"/>
    </location>
</feature>
<dbReference type="InterPro" id="IPR011009">
    <property type="entry name" value="Kinase-like_dom_sf"/>
</dbReference>
<evidence type="ECO:0000256" key="1">
    <source>
        <dbReference type="ARBA" id="ARBA00012513"/>
    </source>
</evidence>
<keyword evidence="5 13" id="KW-0418">Kinase</keyword>
<accession>A0A1Z4J981</accession>
<keyword evidence="4 9" id="KW-0547">Nucleotide-binding</keyword>
<feature type="compositionally biased region" description="Polar residues" evidence="10">
    <location>
        <begin position="309"/>
        <end position="331"/>
    </location>
</feature>
<evidence type="ECO:0000256" key="9">
    <source>
        <dbReference type="PROSITE-ProRule" id="PRU10141"/>
    </source>
</evidence>
<evidence type="ECO:0000313" key="13">
    <source>
        <dbReference type="EMBL" id="BAY53263.1"/>
    </source>
</evidence>
<dbReference type="InterPro" id="IPR008271">
    <property type="entry name" value="Ser/Thr_kinase_AS"/>
</dbReference>
<evidence type="ECO:0000256" key="4">
    <source>
        <dbReference type="ARBA" id="ARBA00022741"/>
    </source>
</evidence>
<sequence length="574" mass="61448">MLNLDRTTLPPSLLNNRYQVLGVLGDGSFGMTYLVEDTLMPSARKCVVKQLKPVSDNPQVHQMVQERFQREAAVLEKLGENYDQIPRLYANFVEGNHFYLVEEWIDGVTLTQKIQSEGILNEGTVREILCGILPAIAHIHRHQIIHRDLKPDNIILRNSDRKPVLIDFGAVKETMGAIINSQTNSSHSIVVGTPGYMASEQLAGRPVYASDLYSLGMTAIYLLTGRQPQDLDSDPRTGEIHWQHYAPMISPGFAAVLNRSIHINPAARFASAEEMLTAVLALGSSTLPFGHMQPANMIAAAQPLPSIPHTQFNSTSNFSSPHSQMTPTSAPGSEWKKAVITGGIIGISILGGALLLKSQIPGVSTEVKPSASPSPVASASPSPSSSPAPSAASSPKPSPTAAAPAQPTIPALTQVTDTNATIVGEPGAKNIRSGATTSDRVLYRGIPGDRVRIIGTSRNSDGHPWYQILLPDGGTGWIAGQLVNPDRPIVQAPVSTPVQSQSSDTNATIVGQPGSKNVRSAPGTDNSVAHIAYTGDRVRILDIGNDSGGYVWYKVYFPNSGAIGWIAEQLIQRD</sequence>
<proteinExistence type="predicted"/>
<dbReference type="Pfam" id="PF08239">
    <property type="entry name" value="SH3_3"/>
    <property type="match status" value="2"/>
</dbReference>
<comment type="catalytic activity">
    <reaction evidence="8">
        <text>L-seryl-[protein] + ATP = O-phospho-L-seryl-[protein] + ADP + H(+)</text>
        <dbReference type="Rhea" id="RHEA:17989"/>
        <dbReference type="Rhea" id="RHEA-COMP:9863"/>
        <dbReference type="Rhea" id="RHEA-COMP:11604"/>
        <dbReference type="ChEBI" id="CHEBI:15378"/>
        <dbReference type="ChEBI" id="CHEBI:29999"/>
        <dbReference type="ChEBI" id="CHEBI:30616"/>
        <dbReference type="ChEBI" id="CHEBI:83421"/>
        <dbReference type="ChEBI" id="CHEBI:456216"/>
        <dbReference type="EC" id="2.7.11.1"/>
    </reaction>
</comment>
<evidence type="ECO:0000256" key="10">
    <source>
        <dbReference type="SAM" id="MobiDB-lite"/>
    </source>
</evidence>
<dbReference type="InterPro" id="IPR017441">
    <property type="entry name" value="Protein_kinase_ATP_BS"/>
</dbReference>
<reference evidence="13 14" key="1">
    <citation type="submission" date="2017-06" db="EMBL/GenBank/DDBJ databases">
        <title>Genome sequencing of cyanobaciteial culture collection at National Institute for Environmental Studies (NIES).</title>
        <authorList>
            <person name="Hirose Y."/>
            <person name="Shimura Y."/>
            <person name="Fujisawa T."/>
            <person name="Nakamura Y."/>
            <person name="Kawachi M."/>
        </authorList>
    </citation>
    <scope>NUCLEOTIDE SEQUENCE [LARGE SCALE GENOMIC DNA]</scope>
    <source>
        <strain evidence="13 14">NIES-2135</strain>
    </source>
</reference>
<gene>
    <name evidence="13" type="ORF">NIES2135_00650</name>
</gene>
<feature type="region of interest" description="Disordered" evidence="10">
    <location>
        <begin position="309"/>
        <end position="332"/>
    </location>
</feature>
<evidence type="ECO:0000259" key="12">
    <source>
        <dbReference type="PROSITE" id="PS51781"/>
    </source>
</evidence>
<evidence type="ECO:0000313" key="14">
    <source>
        <dbReference type="Proteomes" id="UP000217895"/>
    </source>
</evidence>
<dbReference type="Proteomes" id="UP000217895">
    <property type="component" value="Chromosome"/>
</dbReference>
<name>A0A1Z4J981_LEPBY</name>
<organism evidence="13 14">
    <name type="scientific">Leptolyngbya boryana NIES-2135</name>
    <dbReference type="NCBI Taxonomy" id="1973484"/>
    <lineage>
        <taxon>Bacteria</taxon>
        <taxon>Bacillati</taxon>
        <taxon>Cyanobacteriota</taxon>
        <taxon>Cyanophyceae</taxon>
        <taxon>Leptolyngbyales</taxon>
        <taxon>Leptolyngbyaceae</taxon>
        <taxon>Leptolyngbya group</taxon>
        <taxon>Leptolyngbya</taxon>
    </lineage>
</organism>
<dbReference type="EMBL" id="AP018203">
    <property type="protein sequence ID" value="BAY53263.1"/>
    <property type="molecule type" value="Genomic_DNA"/>
</dbReference>
<comment type="catalytic activity">
    <reaction evidence="7">
        <text>L-threonyl-[protein] + ATP = O-phospho-L-threonyl-[protein] + ADP + H(+)</text>
        <dbReference type="Rhea" id="RHEA:46608"/>
        <dbReference type="Rhea" id="RHEA-COMP:11060"/>
        <dbReference type="Rhea" id="RHEA-COMP:11605"/>
        <dbReference type="ChEBI" id="CHEBI:15378"/>
        <dbReference type="ChEBI" id="CHEBI:30013"/>
        <dbReference type="ChEBI" id="CHEBI:30616"/>
        <dbReference type="ChEBI" id="CHEBI:61977"/>
        <dbReference type="ChEBI" id="CHEBI:456216"/>
        <dbReference type="EC" id="2.7.11.1"/>
    </reaction>
</comment>
<dbReference type="PROSITE" id="PS50011">
    <property type="entry name" value="PROTEIN_KINASE_DOM"/>
    <property type="match status" value="1"/>
</dbReference>
<dbReference type="CDD" id="cd14014">
    <property type="entry name" value="STKc_PknB_like"/>
    <property type="match status" value="1"/>
</dbReference>
<dbReference type="PROSITE" id="PS00107">
    <property type="entry name" value="PROTEIN_KINASE_ATP"/>
    <property type="match status" value="1"/>
</dbReference>
<evidence type="ECO:0000256" key="5">
    <source>
        <dbReference type="ARBA" id="ARBA00022777"/>
    </source>
</evidence>
<dbReference type="PROSITE" id="PS51781">
    <property type="entry name" value="SH3B"/>
    <property type="match status" value="2"/>
</dbReference>
<dbReference type="PANTHER" id="PTHR24363:SF0">
    <property type="entry name" value="SERINE_THREONINE KINASE LIKE DOMAIN CONTAINING 1"/>
    <property type="match status" value="1"/>
</dbReference>
<evidence type="ECO:0000256" key="7">
    <source>
        <dbReference type="ARBA" id="ARBA00047899"/>
    </source>
</evidence>
<feature type="domain" description="Protein kinase" evidence="11">
    <location>
        <begin position="18"/>
        <end position="280"/>
    </location>
</feature>
<keyword evidence="14" id="KW-1185">Reference proteome</keyword>
<evidence type="ECO:0000259" key="11">
    <source>
        <dbReference type="PROSITE" id="PS50011"/>
    </source>
</evidence>
<dbReference type="SMART" id="SM00287">
    <property type="entry name" value="SH3b"/>
    <property type="match status" value="2"/>
</dbReference>
<keyword evidence="6 9" id="KW-0067">ATP-binding</keyword>
<keyword evidence="2 13" id="KW-0723">Serine/threonine-protein kinase</keyword>
<protein>
    <recommendedName>
        <fullName evidence="1">non-specific serine/threonine protein kinase</fullName>
        <ecNumber evidence="1">2.7.11.1</ecNumber>
    </recommendedName>
</protein>